<reference evidence="3" key="1">
    <citation type="journal article" date="2019" name="Int. J. Syst. Evol. Microbiol.">
        <title>The Global Catalogue of Microorganisms (GCM) 10K type strain sequencing project: providing services to taxonomists for standard genome sequencing and annotation.</title>
        <authorList>
            <consortium name="The Broad Institute Genomics Platform"/>
            <consortium name="The Broad Institute Genome Sequencing Center for Infectious Disease"/>
            <person name="Wu L."/>
            <person name="Ma J."/>
        </authorList>
    </citation>
    <scope>NUCLEOTIDE SEQUENCE [LARGE SCALE GENOMIC DNA]</scope>
    <source>
        <strain evidence="3">JCM 16956</strain>
    </source>
</reference>
<dbReference type="Proteomes" id="UP001501000">
    <property type="component" value="Unassembled WGS sequence"/>
</dbReference>
<evidence type="ECO:0000313" key="3">
    <source>
        <dbReference type="Proteomes" id="UP001501000"/>
    </source>
</evidence>
<proteinExistence type="predicted"/>
<gene>
    <name evidence="2" type="ORF">GCM10022244_49540</name>
</gene>
<comment type="caution">
    <text evidence="2">The sequence shown here is derived from an EMBL/GenBank/DDBJ whole genome shotgun (WGS) entry which is preliminary data.</text>
</comment>
<organism evidence="2 3">
    <name type="scientific">Streptomyces gulbargensis</name>
    <dbReference type="NCBI Taxonomy" id="364901"/>
    <lineage>
        <taxon>Bacteria</taxon>
        <taxon>Bacillati</taxon>
        <taxon>Actinomycetota</taxon>
        <taxon>Actinomycetes</taxon>
        <taxon>Kitasatosporales</taxon>
        <taxon>Streptomycetaceae</taxon>
        <taxon>Streptomyces</taxon>
    </lineage>
</organism>
<feature type="region of interest" description="Disordered" evidence="1">
    <location>
        <begin position="136"/>
        <end position="163"/>
    </location>
</feature>
<name>A0ABP7N3Z0_9ACTN</name>
<keyword evidence="3" id="KW-1185">Reference proteome</keyword>
<accession>A0ABP7N3Z0</accession>
<evidence type="ECO:0000256" key="1">
    <source>
        <dbReference type="SAM" id="MobiDB-lite"/>
    </source>
</evidence>
<dbReference type="EMBL" id="BAABAJ010000021">
    <property type="protein sequence ID" value="GAA3935206.1"/>
    <property type="molecule type" value="Genomic_DNA"/>
</dbReference>
<dbReference type="RefSeq" id="WP_345286518.1">
    <property type="nucleotide sequence ID" value="NZ_BAABAJ010000021.1"/>
</dbReference>
<evidence type="ECO:0000313" key="2">
    <source>
        <dbReference type="EMBL" id="GAA3935206.1"/>
    </source>
</evidence>
<sequence length="163" mass="17785">METTTTSAPWSRPGGTGPRHATVARAQGLFNIVGGAWPVLSLRTFEWVYGPKADDWLQKTSGGLLASAGWSMLRAANDPEGLRHARRVGIGTALTFLAVDLVYVPRGRIRPTYLMDAAKEIAWLVAWWRAGPLTPRPAPGPGARRRPRAGRRPAWLRTLPGGR</sequence>
<protein>
    <submittedName>
        <fullName evidence="2">Uncharacterized protein</fullName>
    </submittedName>
</protein>